<name>A0A4C1V6D7_EUMVA</name>
<feature type="region of interest" description="Disordered" evidence="1">
    <location>
        <begin position="97"/>
        <end position="123"/>
    </location>
</feature>
<organism evidence="2 3">
    <name type="scientific">Eumeta variegata</name>
    <name type="common">Bagworm moth</name>
    <name type="synonym">Eumeta japonica</name>
    <dbReference type="NCBI Taxonomy" id="151549"/>
    <lineage>
        <taxon>Eukaryota</taxon>
        <taxon>Metazoa</taxon>
        <taxon>Ecdysozoa</taxon>
        <taxon>Arthropoda</taxon>
        <taxon>Hexapoda</taxon>
        <taxon>Insecta</taxon>
        <taxon>Pterygota</taxon>
        <taxon>Neoptera</taxon>
        <taxon>Endopterygota</taxon>
        <taxon>Lepidoptera</taxon>
        <taxon>Glossata</taxon>
        <taxon>Ditrysia</taxon>
        <taxon>Tineoidea</taxon>
        <taxon>Psychidae</taxon>
        <taxon>Oiketicinae</taxon>
        <taxon>Eumeta</taxon>
    </lineage>
</organism>
<sequence>MTIYIEFSSVHVCAIQVFIYPTAEVDPPPSFSFGLKGSDPKAPNHPGHGMYSAEELSTARIQIGIYEDTRVLNRFSIDINLGSFEIKELVGAEAAGPRGRSNLYPPSSRRARRRGAPATSQTRTTVVAEQRYERRVIFRLSAIFLMKTG</sequence>
<proteinExistence type="predicted"/>
<evidence type="ECO:0000313" key="2">
    <source>
        <dbReference type="EMBL" id="GBP33584.1"/>
    </source>
</evidence>
<dbReference type="Proteomes" id="UP000299102">
    <property type="component" value="Unassembled WGS sequence"/>
</dbReference>
<evidence type="ECO:0000256" key="1">
    <source>
        <dbReference type="SAM" id="MobiDB-lite"/>
    </source>
</evidence>
<comment type="caution">
    <text evidence="2">The sequence shown here is derived from an EMBL/GenBank/DDBJ whole genome shotgun (WGS) entry which is preliminary data.</text>
</comment>
<evidence type="ECO:0000313" key="3">
    <source>
        <dbReference type="Proteomes" id="UP000299102"/>
    </source>
</evidence>
<accession>A0A4C1V6D7</accession>
<protein>
    <submittedName>
        <fullName evidence="2">Uncharacterized protein</fullName>
    </submittedName>
</protein>
<reference evidence="2 3" key="1">
    <citation type="journal article" date="2019" name="Commun. Biol.">
        <title>The bagworm genome reveals a unique fibroin gene that provides high tensile strength.</title>
        <authorList>
            <person name="Kono N."/>
            <person name="Nakamura H."/>
            <person name="Ohtoshi R."/>
            <person name="Tomita M."/>
            <person name="Numata K."/>
            <person name="Arakawa K."/>
        </authorList>
    </citation>
    <scope>NUCLEOTIDE SEQUENCE [LARGE SCALE GENOMIC DNA]</scope>
</reference>
<dbReference type="AlphaFoldDB" id="A0A4C1V6D7"/>
<keyword evidence="3" id="KW-1185">Reference proteome</keyword>
<gene>
    <name evidence="2" type="ORF">EVAR_32082_1</name>
</gene>
<dbReference type="EMBL" id="BGZK01000276">
    <property type="protein sequence ID" value="GBP33584.1"/>
    <property type="molecule type" value="Genomic_DNA"/>
</dbReference>